<dbReference type="HOGENOM" id="CLU_466961_0_0_1"/>
<dbReference type="InterPro" id="IPR024545">
    <property type="entry name" value="Mto1-like_Mto2p-bd"/>
</dbReference>
<organism evidence="4 5">
    <name type="scientific">Kuraishia capsulata CBS 1993</name>
    <dbReference type="NCBI Taxonomy" id="1382522"/>
    <lineage>
        <taxon>Eukaryota</taxon>
        <taxon>Fungi</taxon>
        <taxon>Dikarya</taxon>
        <taxon>Ascomycota</taxon>
        <taxon>Saccharomycotina</taxon>
        <taxon>Pichiomycetes</taxon>
        <taxon>Pichiales</taxon>
        <taxon>Pichiaceae</taxon>
        <taxon>Kuraishia</taxon>
    </lineage>
</organism>
<evidence type="ECO:0000256" key="2">
    <source>
        <dbReference type="SAM" id="MobiDB-lite"/>
    </source>
</evidence>
<feature type="coiled-coil region" evidence="1">
    <location>
        <begin position="128"/>
        <end position="187"/>
    </location>
</feature>
<feature type="region of interest" description="Disordered" evidence="2">
    <location>
        <begin position="1"/>
        <end position="23"/>
    </location>
</feature>
<keyword evidence="5" id="KW-1185">Reference proteome</keyword>
<feature type="domain" description="Mto1-like Mto2p-binding" evidence="3">
    <location>
        <begin position="543"/>
        <end position="580"/>
    </location>
</feature>
<dbReference type="GeneID" id="34519933"/>
<evidence type="ECO:0000259" key="3">
    <source>
        <dbReference type="Pfam" id="PF12808"/>
    </source>
</evidence>
<dbReference type="RefSeq" id="XP_022458545.1">
    <property type="nucleotide sequence ID" value="XM_022602773.1"/>
</dbReference>
<evidence type="ECO:0000256" key="1">
    <source>
        <dbReference type="SAM" id="Coils"/>
    </source>
</evidence>
<proteinExistence type="predicted"/>
<accession>W6MKL9</accession>
<dbReference type="Pfam" id="PF12808">
    <property type="entry name" value="Mto2_bdg"/>
    <property type="match status" value="1"/>
</dbReference>
<dbReference type="AlphaFoldDB" id="W6MKL9"/>
<feature type="compositionally biased region" description="Polar residues" evidence="2">
    <location>
        <begin position="42"/>
        <end position="60"/>
    </location>
</feature>
<reference evidence="4" key="1">
    <citation type="submission" date="2013-12" db="EMBL/GenBank/DDBJ databases">
        <authorList>
            <person name="Genoscope - CEA"/>
        </authorList>
    </citation>
    <scope>NUCLEOTIDE SEQUENCE</scope>
    <source>
        <strain evidence="4">CBS 1993</strain>
    </source>
</reference>
<reference evidence="4" key="2">
    <citation type="submission" date="2014-02" db="EMBL/GenBank/DDBJ databases">
        <title>Complete DNA sequence of /Kuraishia capsulata/ illustrates novel genomic features among budding yeasts (/Saccharomycotina/).</title>
        <authorList>
            <person name="Morales L."/>
            <person name="Noel B."/>
            <person name="Porcel B."/>
            <person name="Marcet-Houben M."/>
            <person name="Hullo M-F."/>
            <person name="Sacerdot C."/>
            <person name="Tekaia F."/>
            <person name="Leh-Louis V."/>
            <person name="Despons L."/>
            <person name="Khanna V."/>
            <person name="Aury J-M."/>
            <person name="Barbe V."/>
            <person name="Couloux A."/>
            <person name="Labadie K."/>
            <person name="Pelletier E."/>
            <person name="Souciet J-L."/>
            <person name="Boekhout T."/>
            <person name="Gabaldon T."/>
            <person name="Wincker P."/>
            <person name="Dujon B."/>
        </authorList>
    </citation>
    <scope>NUCLEOTIDE SEQUENCE</scope>
    <source>
        <strain evidence="4">CBS 1993</strain>
    </source>
</reference>
<sequence length="584" mass="67112">MVLSNKSSHGDLGPDPTAKLTPKWIPRSGVISRLEQLKINSPVNSDSELNESNDTSSNFEDSLDAESFKDPMHLSRFFDDEEGTLRTSSLQAHDVESLQREIVYLQIQLKLMTDIMREHLSEGDMLDITRLESEYRNKEAILREALNTEKSITADLTQELEDMLTSFQQFQEEAKKASNDLEGFTLRVLKLVENQSREFKFHSVKIPEISGPDSDKLQLLERFLGQFTSELSKRHAKLELDIDESKKSDENLRNTISSQMAIIKEQEEALETLRRTNSKDSQEILEKIAAMEQLKSEHEKTKSRFSAIEAELTGKVREIEELTSKHRETMETLSSKEAEHEEFFAASQREHKSSKSEKQAIELLNQQIKQLRKDLEQAHTAEATLNKERTGLESELNRTRSEVKAQNLQISATTNECDLLIERYIKLSKNLIKSYSKVLDLKSVRQAFQQVERLSNRKNLGLDMESIAQLQDIIFQYHSSATRSLCEDFLEMSINSDRKGAEDSATIADLRDQIRQLQKENEVLKGGFQDPKDGPIPPIARLRIDELTRKWKAEREARLYESGEANKRLQDLERENSSLRVHTA</sequence>
<dbReference type="OrthoDB" id="4052563at2759"/>
<evidence type="ECO:0000313" key="4">
    <source>
        <dbReference type="EMBL" id="CDK26543.1"/>
    </source>
</evidence>
<feature type="compositionally biased region" description="Basic and acidic residues" evidence="2">
    <location>
        <begin position="562"/>
        <end position="577"/>
    </location>
</feature>
<protein>
    <recommendedName>
        <fullName evidence="3">Mto1-like Mto2p-binding domain-containing protein</fullName>
    </recommendedName>
</protein>
<keyword evidence="1" id="KW-0175">Coiled coil</keyword>
<feature type="coiled-coil region" evidence="1">
    <location>
        <begin position="256"/>
        <end position="402"/>
    </location>
</feature>
<feature type="region of interest" description="Disordered" evidence="2">
    <location>
        <begin position="42"/>
        <end position="63"/>
    </location>
</feature>
<feature type="coiled-coil region" evidence="1">
    <location>
        <begin position="500"/>
        <end position="527"/>
    </location>
</feature>
<name>W6MKL9_9ASCO</name>
<feature type="region of interest" description="Disordered" evidence="2">
    <location>
        <begin position="562"/>
        <end position="584"/>
    </location>
</feature>
<evidence type="ECO:0000313" key="5">
    <source>
        <dbReference type="Proteomes" id="UP000019384"/>
    </source>
</evidence>
<gene>
    <name evidence="4" type="ORF">KUCA_T00002515001</name>
</gene>
<dbReference type="Proteomes" id="UP000019384">
    <property type="component" value="Unassembled WGS sequence"/>
</dbReference>
<dbReference type="STRING" id="1382522.W6MKL9"/>
<dbReference type="EMBL" id="HG793127">
    <property type="protein sequence ID" value="CDK26543.1"/>
    <property type="molecule type" value="Genomic_DNA"/>
</dbReference>